<feature type="region of interest" description="Disordered" evidence="3">
    <location>
        <begin position="139"/>
        <end position="174"/>
    </location>
</feature>
<reference evidence="6" key="1">
    <citation type="journal article" date="2015" name="ISME J.">
        <title>Draft Genome Sequence of Streptomyces incarnatus NRRL8089, which Produces the Nucleoside Antibiotic Sinefungin.</title>
        <authorList>
            <person name="Oshima K."/>
            <person name="Hattori M."/>
            <person name="Shimizu H."/>
            <person name="Fukuda K."/>
            <person name="Nemoto M."/>
            <person name="Inagaki K."/>
            <person name="Tamura T."/>
        </authorList>
    </citation>
    <scope>NUCLEOTIDE SEQUENCE</scope>
    <source>
        <strain evidence="6">FACHB-1277</strain>
    </source>
</reference>
<accession>A0A926Z813</accession>
<dbReference type="InterPro" id="IPR027806">
    <property type="entry name" value="HARBI1_dom"/>
</dbReference>
<dbReference type="Pfam" id="PF13359">
    <property type="entry name" value="DDE_Tnp_4"/>
    <property type="match status" value="1"/>
</dbReference>
<evidence type="ECO:0000256" key="1">
    <source>
        <dbReference type="ARBA" id="ARBA00001968"/>
    </source>
</evidence>
<feature type="compositionally biased region" description="Basic residues" evidence="3">
    <location>
        <begin position="159"/>
        <end position="174"/>
    </location>
</feature>
<feature type="domain" description="Transposase Helix-turn-helix" evidence="5">
    <location>
        <begin position="61"/>
        <end position="108"/>
    </location>
</feature>
<evidence type="ECO:0000313" key="6">
    <source>
        <dbReference type="EMBL" id="MBD2152193.1"/>
    </source>
</evidence>
<feature type="domain" description="DDE Tnp4" evidence="4">
    <location>
        <begin position="137"/>
        <end position="291"/>
    </location>
</feature>
<feature type="compositionally biased region" description="Basic and acidic residues" evidence="3">
    <location>
        <begin position="139"/>
        <end position="158"/>
    </location>
</feature>
<dbReference type="RefSeq" id="WP_190352599.1">
    <property type="nucleotide sequence ID" value="NZ_JACJPY010000087.1"/>
</dbReference>
<dbReference type="Pfam" id="PF13613">
    <property type="entry name" value="HTH_Tnp_4"/>
    <property type="match status" value="1"/>
</dbReference>
<name>A0A926Z813_9CYAN</name>
<evidence type="ECO:0000313" key="7">
    <source>
        <dbReference type="Proteomes" id="UP000631421"/>
    </source>
</evidence>
<dbReference type="GO" id="GO:0046872">
    <property type="term" value="F:metal ion binding"/>
    <property type="evidence" value="ECO:0007669"/>
    <property type="project" value="UniProtKB-KW"/>
</dbReference>
<dbReference type="PANTHER" id="PTHR23080">
    <property type="entry name" value="THAP DOMAIN PROTEIN"/>
    <property type="match status" value="1"/>
</dbReference>
<evidence type="ECO:0000259" key="5">
    <source>
        <dbReference type="Pfam" id="PF13613"/>
    </source>
</evidence>
<sequence length="299" mass="34814">MLNIERILKQDRLVRATTGLNLKALKALEPSFKEAYQQSLIKPEKERKRQLGGGRKPTLRTILDKMVYILLYLKCYPTFDLMGVLFNFDKSCAHEWVHRLLPVLETALGKKQALPERKINSIGEFLEKFPEVKEVIIDGTERPVQRPKDPEKQTEHYSGKKKRHTRKHTTGSTRKKRVILLSKARPGKVHDKRQLDEEEWIENIPDEVAIEGDLGFQGLQNEFVNVHLPHKKPRGKELTDEQKLENREFSRQRVVCEHAHAGIKRCRSVTDVYRNRVPDFDDHLMLNATGLWNLYLDAA</sequence>
<evidence type="ECO:0000256" key="2">
    <source>
        <dbReference type="ARBA" id="ARBA00022723"/>
    </source>
</evidence>
<comment type="cofactor">
    <cofactor evidence="1">
        <name>a divalent metal cation</name>
        <dbReference type="ChEBI" id="CHEBI:60240"/>
    </cofactor>
</comment>
<proteinExistence type="predicted"/>
<organism evidence="6 7">
    <name type="scientific">Pseudanabaena cinerea FACHB-1277</name>
    <dbReference type="NCBI Taxonomy" id="2949581"/>
    <lineage>
        <taxon>Bacteria</taxon>
        <taxon>Bacillati</taxon>
        <taxon>Cyanobacteriota</taxon>
        <taxon>Cyanophyceae</taxon>
        <taxon>Pseudanabaenales</taxon>
        <taxon>Pseudanabaenaceae</taxon>
        <taxon>Pseudanabaena</taxon>
        <taxon>Pseudanabaena cinerea</taxon>
    </lineage>
</organism>
<protein>
    <submittedName>
        <fullName evidence="6">Transposase</fullName>
    </submittedName>
</protein>
<dbReference type="InterPro" id="IPR027805">
    <property type="entry name" value="Transposase_HTH_dom"/>
</dbReference>
<dbReference type="AlphaFoldDB" id="A0A926Z813"/>
<dbReference type="EMBL" id="JACJPY010000087">
    <property type="protein sequence ID" value="MBD2152193.1"/>
    <property type="molecule type" value="Genomic_DNA"/>
</dbReference>
<reference evidence="6" key="2">
    <citation type="submission" date="2020-08" db="EMBL/GenBank/DDBJ databases">
        <authorList>
            <person name="Chen M."/>
            <person name="Teng W."/>
            <person name="Zhao L."/>
            <person name="Hu C."/>
            <person name="Zhou Y."/>
            <person name="Han B."/>
            <person name="Song L."/>
            <person name="Shu W."/>
        </authorList>
    </citation>
    <scope>NUCLEOTIDE SEQUENCE</scope>
    <source>
        <strain evidence="6">FACHB-1277</strain>
    </source>
</reference>
<evidence type="ECO:0000256" key="3">
    <source>
        <dbReference type="SAM" id="MobiDB-lite"/>
    </source>
</evidence>
<gene>
    <name evidence="6" type="ORF">H6F44_19020</name>
</gene>
<comment type="caution">
    <text evidence="6">The sequence shown here is derived from an EMBL/GenBank/DDBJ whole genome shotgun (WGS) entry which is preliminary data.</text>
</comment>
<keyword evidence="7" id="KW-1185">Reference proteome</keyword>
<keyword evidence="2" id="KW-0479">Metal-binding</keyword>
<evidence type="ECO:0000259" key="4">
    <source>
        <dbReference type="Pfam" id="PF13359"/>
    </source>
</evidence>
<dbReference type="Proteomes" id="UP000631421">
    <property type="component" value="Unassembled WGS sequence"/>
</dbReference>